<name>A0ABS6ENA4_9CLOT</name>
<organism evidence="2 3">
    <name type="scientific">Clostridium mobile</name>
    <dbReference type="NCBI Taxonomy" id="2841512"/>
    <lineage>
        <taxon>Bacteria</taxon>
        <taxon>Bacillati</taxon>
        <taxon>Bacillota</taxon>
        <taxon>Clostridia</taxon>
        <taxon>Eubacteriales</taxon>
        <taxon>Clostridiaceae</taxon>
        <taxon>Clostridium</taxon>
    </lineage>
</organism>
<evidence type="ECO:0008006" key="4">
    <source>
        <dbReference type="Google" id="ProtNLM"/>
    </source>
</evidence>
<feature type="transmembrane region" description="Helical" evidence="1">
    <location>
        <begin position="40"/>
        <end position="59"/>
    </location>
</feature>
<proteinExistence type="predicted"/>
<dbReference type="Proteomes" id="UP000726170">
    <property type="component" value="Unassembled WGS sequence"/>
</dbReference>
<keyword evidence="1" id="KW-0472">Membrane</keyword>
<feature type="transmembrane region" description="Helical" evidence="1">
    <location>
        <begin position="16"/>
        <end position="34"/>
    </location>
</feature>
<keyword evidence="1" id="KW-0812">Transmembrane</keyword>
<dbReference type="RefSeq" id="WP_216440825.1">
    <property type="nucleotide sequence ID" value="NZ_JAHLQF010000004.1"/>
</dbReference>
<evidence type="ECO:0000313" key="2">
    <source>
        <dbReference type="EMBL" id="MBU5486247.1"/>
    </source>
</evidence>
<reference evidence="2 3" key="1">
    <citation type="submission" date="2021-06" db="EMBL/GenBank/DDBJ databases">
        <authorList>
            <person name="Sun Q."/>
            <person name="Li D."/>
        </authorList>
    </citation>
    <scope>NUCLEOTIDE SEQUENCE [LARGE SCALE GENOMIC DNA]</scope>
    <source>
        <strain evidence="2 3">MSJ-11</strain>
    </source>
</reference>
<dbReference type="EMBL" id="JAHLQF010000004">
    <property type="protein sequence ID" value="MBU5486247.1"/>
    <property type="molecule type" value="Genomic_DNA"/>
</dbReference>
<evidence type="ECO:0000313" key="3">
    <source>
        <dbReference type="Proteomes" id="UP000726170"/>
    </source>
</evidence>
<keyword evidence="3" id="KW-1185">Reference proteome</keyword>
<protein>
    <recommendedName>
        <fullName evidence="4">PH domain-containing protein</fullName>
    </recommendedName>
</protein>
<gene>
    <name evidence="2" type="ORF">KQI86_18160</name>
</gene>
<accession>A0ABS6ENA4</accession>
<keyword evidence="1" id="KW-1133">Transmembrane helix</keyword>
<comment type="caution">
    <text evidence="2">The sequence shown here is derived from an EMBL/GenBank/DDBJ whole genome shotgun (WGS) entry which is preliminary data.</text>
</comment>
<sequence length="158" mass="18546">MGNMYKETIGRRKLPSIVKFFSVLVISLFFMQIMDEFGGYTVAISSALIILTLICEIMYCRVRYTYSIIADQFIIHRISGNEDKVVENIKLWDIEYVGQENLLVSHRKIFNAKRYICSAFNVKPCYCIYRDGDKVKKFYFEPSDDLVKKIMFNKEKVA</sequence>
<evidence type="ECO:0000256" key="1">
    <source>
        <dbReference type="SAM" id="Phobius"/>
    </source>
</evidence>